<dbReference type="EMBL" id="JADPRT010000003">
    <property type="protein sequence ID" value="MBF9068288.1"/>
    <property type="molecule type" value="Genomic_DNA"/>
</dbReference>
<gene>
    <name evidence="5" type="ORF">I2501_09585</name>
</gene>
<evidence type="ECO:0000313" key="5">
    <source>
        <dbReference type="EMBL" id="MBF9068288.1"/>
    </source>
</evidence>
<organism evidence="5 6">
    <name type="scientific">Streptacidiphilus fuscans</name>
    <dbReference type="NCBI Taxonomy" id="2789292"/>
    <lineage>
        <taxon>Bacteria</taxon>
        <taxon>Bacillati</taxon>
        <taxon>Actinomycetota</taxon>
        <taxon>Actinomycetes</taxon>
        <taxon>Kitasatosporales</taxon>
        <taxon>Streptomycetaceae</taxon>
        <taxon>Streptacidiphilus</taxon>
    </lineage>
</organism>
<dbReference type="SUPFAM" id="SSF53756">
    <property type="entry name" value="UDP-Glycosyltransferase/glycogen phosphorylase"/>
    <property type="match status" value="1"/>
</dbReference>
<evidence type="ECO:0000256" key="2">
    <source>
        <dbReference type="ARBA" id="ARBA00022676"/>
    </source>
</evidence>
<evidence type="ECO:0000259" key="4">
    <source>
        <dbReference type="Pfam" id="PF13439"/>
    </source>
</evidence>
<protein>
    <recommendedName>
        <fullName evidence="1">D-inositol 3-phosphate glycosyltransferase</fullName>
    </recommendedName>
</protein>
<comment type="caution">
    <text evidence="5">The sequence shown here is derived from an EMBL/GenBank/DDBJ whole genome shotgun (WGS) entry which is preliminary data.</text>
</comment>
<reference evidence="5" key="1">
    <citation type="submission" date="2020-11" db="EMBL/GenBank/DDBJ databases">
        <title>Isolation and identification of active actinomycetes.</title>
        <authorList>
            <person name="Yu B."/>
        </authorList>
    </citation>
    <scope>NUCLEOTIDE SEQUENCE</scope>
    <source>
        <strain evidence="5">NEAU-YB345</strain>
    </source>
</reference>
<dbReference type="PANTHER" id="PTHR12526:SF510">
    <property type="entry name" value="D-INOSITOL 3-PHOSPHATE GLYCOSYLTRANSFERASE"/>
    <property type="match status" value="1"/>
</dbReference>
<dbReference type="PANTHER" id="PTHR12526">
    <property type="entry name" value="GLYCOSYLTRANSFERASE"/>
    <property type="match status" value="1"/>
</dbReference>
<evidence type="ECO:0000256" key="3">
    <source>
        <dbReference type="ARBA" id="ARBA00022679"/>
    </source>
</evidence>
<evidence type="ECO:0000313" key="6">
    <source>
        <dbReference type="Proteomes" id="UP000657385"/>
    </source>
</evidence>
<sequence>MNAKVMPQVTPRTVAVVAPYYPPKVGGVENYAAQVARAIADAPDLRPVVITTGATRLRTRVATEDGVLVVRLGTWLRLSNTPLSPLWPLQLRRWLRRTGAEVVNAHAPVPGLPDLAVLLAGRRPTVLTYHAGSMHKGEPGSGLADRLIGLYERRVLPRVFSRAARLVAVSPVSLASGQPHCEEISPGVDLARFTPGGPASARPRSVVYLGRMDRSSAWKGVDVLVRAFAEVAAELPEARLRLVGGGDAVADHVELAKRLGVADRVEATGELTGDRLAEALRGAAVLVLPSRSEAESFGMVLVEAMACGTPVVGSAVGGIPCVVTDGENGLLVPAGDVAALATACRTVLTDGALADRLAARGLEVARKRYSWPVLTDRYVELFRSS</sequence>
<keyword evidence="3" id="KW-0808">Transferase</keyword>
<dbReference type="CDD" id="cd03801">
    <property type="entry name" value="GT4_PimA-like"/>
    <property type="match status" value="1"/>
</dbReference>
<accession>A0A931B5K5</accession>
<dbReference type="Pfam" id="PF13439">
    <property type="entry name" value="Glyco_transf_4"/>
    <property type="match status" value="1"/>
</dbReference>
<evidence type="ECO:0000256" key="1">
    <source>
        <dbReference type="ARBA" id="ARBA00021292"/>
    </source>
</evidence>
<proteinExistence type="predicted"/>
<feature type="domain" description="Glycosyltransferase subfamily 4-like N-terminal" evidence="4">
    <location>
        <begin position="25"/>
        <end position="175"/>
    </location>
</feature>
<dbReference type="Pfam" id="PF13692">
    <property type="entry name" value="Glyco_trans_1_4"/>
    <property type="match status" value="1"/>
</dbReference>
<dbReference type="Proteomes" id="UP000657385">
    <property type="component" value="Unassembled WGS sequence"/>
</dbReference>
<dbReference type="InterPro" id="IPR028098">
    <property type="entry name" value="Glyco_trans_4-like_N"/>
</dbReference>
<name>A0A931B5K5_9ACTN</name>
<keyword evidence="6" id="KW-1185">Reference proteome</keyword>
<dbReference type="Gene3D" id="3.40.50.2000">
    <property type="entry name" value="Glycogen Phosphorylase B"/>
    <property type="match status" value="2"/>
</dbReference>
<dbReference type="AlphaFoldDB" id="A0A931B5K5"/>
<dbReference type="GO" id="GO:0016757">
    <property type="term" value="F:glycosyltransferase activity"/>
    <property type="evidence" value="ECO:0007669"/>
    <property type="project" value="UniProtKB-KW"/>
</dbReference>
<keyword evidence="2" id="KW-0328">Glycosyltransferase</keyword>